<feature type="transmembrane region" description="Helical" evidence="1">
    <location>
        <begin position="32"/>
        <end position="56"/>
    </location>
</feature>
<dbReference type="GO" id="GO:0016020">
    <property type="term" value="C:membrane"/>
    <property type="evidence" value="ECO:0007669"/>
    <property type="project" value="TreeGrafter"/>
</dbReference>
<dbReference type="PANTHER" id="PTHR21879">
    <property type="entry name" value="FI03362P-RELATED-RELATED"/>
    <property type="match status" value="1"/>
</dbReference>
<dbReference type="EMBL" id="JAWJWF010000005">
    <property type="protein sequence ID" value="KAK6632398.1"/>
    <property type="molecule type" value="Genomic_DNA"/>
</dbReference>
<accession>A0AAN8P9J2</accession>
<keyword evidence="1" id="KW-0472">Membrane</keyword>
<protein>
    <submittedName>
        <fullName evidence="2">Uncharacterized protein</fullName>
    </submittedName>
</protein>
<dbReference type="EMBL" id="JAWJWE010000038">
    <property type="protein sequence ID" value="KAK6622672.1"/>
    <property type="molecule type" value="Genomic_DNA"/>
</dbReference>
<evidence type="ECO:0000313" key="3">
    <source>
        <dbReference type="EMBL" id="KAK6632398.1"/>
    </source>
</evidence>
<organism evidence="2 5">
    <name type="scientific">Polyplax serrata</name>
    <name type="common">Common mouse louse</name>
    <dbReference type="NCBI Taxonomy" id="468196"/>
    <lineage>
        <taxon>Eukaryota</taxon>
        <taxon>Metazoa</taxon>
        <taxon>Ecdysozoa</taxon>
        <taxon>Arthropoda</taxon>
        <taxon>Hexapoda</taxon>
        <taxon>Insecta</taxon>
        <taxon>Pterygota</taxon>
        <taxon>Neoptera</taxon>
        <taxon>Paraneoptera</taxon>
        <taxon>Psocodea</taxon>
        <taxon>Troctomorpha</taxon>
        <taxon>Phthiraptera</taxon>
        <taxon>Anoplura</taxon>
        <taxon>Polyplacidae</taxon>
        <taxon>Polyplax</taxon>
    </lineage>
</organism>
<evidence type="ECO:0000313" key="2">
    <source>
        <dbReference type="EMBL" id="KAK6622672.1"/>
    </source>
</evidence>
<evidence type="ECO:0000256" key="1">
    <source>
        <dbReference type="SAM" id="Phobius"/>
    </source>
</evidence>
<sequence length="106" mass="12008">MFTARKKGKKILPLLLMGKIWAATHMGMALKALAVLAMKALMIAKVALVIVGIIGLKKLFSHDHHDHHTYEVVATEHHQDHHDRMFNTDPYGSHSLAYRAYVNNRN</sequence>
<proteinExistence type="predicted"/>
<dbReference type="InterPro" id="IPR012464">
    <property type="entry name" value="DUF1676"/>
</dbReference>
<comment type="caution">
    <text evidence="2">The sequence shown here is derived from an EMBL/GenBank/DDBJ whole genome shotgun (WGS) entry which is preliminary data.</text>
</comment>
<name>A0AAN8P9J2_POLSC</name>
<evidence type="ECO:0000313" key="4">
    <source>
        <dbReference type="Proteomes" id="UP001359485"/>
    </source>
</evidence>
<gene>
    <name evidence="2" type="ORF">RUM43_008514</name>
    <name evidence="3" type="ORF">RUM44_007440</name>
</gene>
<keyword evidence="4" id="KW-1185">Reference proteome</keyword>
<dbReference type="Pfam" id="PF07898">
    <property type="entry name" value="DUF1676"/>
    <property type="match status" value="1"/>
</dbReference>
<dbReference type="Proteomes" id="UP001359485">
    <property type="component" value="Unassembled WGS sequence"/>
</dbReference>
<dbReference type="Proteomes" id="UP001372834">
    <property type="component" value="Unassembled WGS sequence"/>
</dbReference>
<keyword evidence="1" id="KW-1133">Transmembrane helix</keyword>
<evidence type="ECO:0000313" key="5">
    <source>
        <dbReference type="Proteomes" id="UP001372834"/>
    </source>
</evidence>
<keyword evidence="1" id="KW-0812">Transmembrane</keyword>
<dbReference type="AlphaFoldDB" id="A0AAN8P9J2"/>
<reference evidence="2 5" key="1">
    <citation type="submission" date="2023-10" db="EMBL/GenBank/DDBJ databases">
        <title>Genomes of two closely related lineages of the louse Polyplax serrata with different host specificities.</title>
        <authorList>
            <person name="Martinu J."/>
            <person name="Tarabai H."/>
            <person name="Stefka J."/>
            <person name="Hypsa V."/>
        </authorList>
    </citation>
    <scope>NUCLEOTIDE SEQUENCE [LARGE SCALE GENOMIC DNA]</scope>
    <source>
        <strain evidence="3">98ZLc_SE</strain>
        <strain evidence="2">HR10_N</strain>
    </source>
</reference>